<reference evidence="3" key="2">
    <citation type="submission" date="2021-04" db="EMBL/GenBank/DDBJ databases">
        <title>Brevibacillus composti FJAT-54423, complete genome.</title>
        <authorList>
            <person name="Tang R."/>
        </authorList>
    </citation>
    <scope>NUCLEOTIDE SEQUENCE</scope>
    <source>
        <strain evidence="3">FJAT-54424</strain>
    </source>
</reference>
<dbReference type="KEGG" id="bcop:JD108_20455"/>
<organism evidence="2 4">
    <name type="scientific">Brevibacillus composti</name>
    <dbReference type="NCBI Taxonomy" id="2796470"/>
    <lineage>
        <taxon>Bacteria</taxon>
        <taxon>Bacillati</taxon>
        <taxon>Bacillota</taxon>
        <taxon>Bacilli</taxon>
        <taxon>Bacillales</taxon>
        <taxon>Paenibacillaceae</taxon>
        <taxon>Brevibacillus</taxon>
    </lineage>
</organism>
<dbReference type="EMBL" id="CP073708">
    <property type="protein sequence ID" value="QUO41253.1"/>
    <property type="molecule type" value="Genomic_DNA"/>
</dbReference>
<evidence type="ECO:0008006" key="6">
    <source>
        <dbReference type="Google" id="ProtNLM"/>
    </source>
</evidence>
<accession>A0A7T5EK85</accession>
<gene>
    <name evidence="2" type="ORF">JD108_20455</name>
    <name evidence="3" type="ORF">KDJ56_20390</name>
</gene>
<dbReference type="Proteomes" id="UP000677234">
    <property type="component" value="Chromosome"/>
</dbReference>
<dbReference type="EMBL" id="CP066308">
    <property type="protein sequence ID" value="QQE74170.1"/>
    <property type="molecule type" value="Genomic_DNA"/>
</dbReference>
<dbReference type="AlphaFoldDB" id="A0A7T5EK85"/>
<evidence type="ECO:0000256" key="1">
    <source>
        <dbReference type="SAM" id="MobiDB-lite"/>
    </source>
</evidence>
<feature type="region of interest" description="Disordered" evidence="1">
    <location>
        <begin position="826"/>
        <end position="868"/>
    </location>
</feature>
<dbReference type="RefSeq" id="WP_198827754.1">
    <property type="nucleotide sequence ID" value="NZ_CP066308.1"/>
</dbReference>
<evidence type="ECO:0000313" key="4">
    <source>
        <dbReference type="Proteomes" id="UP000595847"/>
    </source>
</evidence>
<evidence type="ECO:0000313" key="5">
    <source>
        <dbReference type="Proteomes" id="UP000677234"/>
    </source>
</evidence>
<evidence type="ECO:0000313" key="2">
    <source>
        <dbReference type="EMBL" id="QQE74170.1"/>
    </source>
</evidence>
<proteinExistence type="predicted"/>
<dbReference type="Proteomes" id="UP000595847">
    <property type="component" value="Chromosome"/>
</dbReference>
<reference evidence="2 4" key="1">
    <citation type="submission" date="2020-12" db="EMBL/GenBank/DDBJ databases">
        <title>strain FJAT-54423T represents a novel species of the genus Brevibacillus.</title>
        <authorList>
            <person name="Tang R."/>
        </authorList>
    </citation>
    <scope>NUCLEOTIDE SEQUENCE [LARGE SCALE GENOMIC DNA]</scope>
    <source>
        <strain evidence="2 4">FJAT-54423</strain>
    </source>
</reference>
<protein>
    <recommendedName>
        <fullName evidence="6">RepB-like DNA primase domain-containing protein</fullName>
    </recommendedName>
</protein>
<name>A0A7T5EK85_9BACL</name>
<sequence length="868" mass="97825">MNHIENAIEEMIQALTLLAHENEVRELRILDTAKGTVRGYFNDWEALAEAAERYNGQANIYVTLNPVKPALLARAENRVVERAKQTTSDVDIDRRCWFPIDFDPVRPAGISSTDEEHEAAIALAKEVRDQLREKGWPEPILADSGNGAHLLYYINLPNDEASTELIQKALQALDLKYSTDQVQIDTSTYNAARIWKLYGTVACKGDDTKERPHRQAQILECPDEIHIVQVELLQELADEMPEIEVPKKKNRRAERKGGTFDLEAWLSEQGLEVALKARWQNKATKYVLETCPWNEDHTNRSAYLIQFDDGGIAAGCHHNSCASQNWETLRDLLEPDWRQSKGRSPGDKGGDESQTDILIRLGNEAKFFRNEIEDAFAAVEVDGHIELMKVRGKQFKLWLTKKFFEETGKAPGMDAMNQALSVMEMKAMFGGNEHKLQLRVAEKDDTFYYDLADKEWRAVRISAHGVSIEKNPPILFVRNKNMKAQVEPDFSGDLLLILKHVRLKNPDDQVLYLVYIVSCFVPGIPHPVLVLSGEKGASKSTTLRMTRSIVDPAVRDLLTMPNSKQDLALTLANNYMPCFDNLDTLSVEKSDLICISSTGGGFSKRTLYSDDDETILEIQRCVGMNGINVVATRADLLDRSIVIELERIDDSERKEERELWEAFDADKPQIVGGAMRALSQAKAIYPNLKLNKLGRMADFTRWGYAIAEVLGLGGKRFLDAYFNNQNRSNEEAISAHPVAAAIVALMKGRKRYSASVASLLRELERVAETEKINTRVESFPKAAHMLSRRLKEVKSNLNQLGIIFDIRHAGDFKLVTIEKVNPSSTALENETDEIEEPVPARRLQRPALSGPTTNEGMVGCELEEEFEE</sequence>
<keyword evidence="5" id="KW-1185">Reference proteome</keyword>
<evidence type="ECO:0000313" key="3">
    <source>
        <dbReference type="EMBL" id="QUO41253.1"/>
    </source>
</evidence>